<evidence type="ECO:0000256" key="3">
    <source>
        <dbReference type="ARBA" id="ARBA00022448"/>
    </source>
</evidence>
<accession>A0ABQ6MMC4</accession>
<protein>
    <recommendedName>
        <fullName evidence="6">Importin N-terminal domain-containing protein</fullName>
    </recommendedName>
</protein>
<dbReference type="InterPro" id="IPR001494">
    <property type="entry name" value="Importin-beta_N"/>
</dbReference>
<dbReference type="PANTHER" id="PTHR10997">
    <property type="entry name" value="IMPORTIN-7, 8, 11"/>
    <property type="match status" value="1"/>
</dbReference>
<evidence type="ECO:0000313" key="7">
    <source>
        <dbReference type="EMBL" id="GMI28465.1"/>
    </source>
</evidence>
<name>A0ABQ6MMC4_9STRA</name>
<keyword evidence="8" id="KW-1185">Reference proteome</keyword>
<proteinExistence type="inferred from homology"/>
<keyword evidence="3" id="KW-0813">Transport</keyword>
<evidence type="ECO:0000259" key="6">
    <source>
        <dbReference type="SMART" id="SM00913"/>
    </source>
</evidence>
<dbReference type="InterPro" id="IPR058669">
    <property type="entry name" value="TPR_IPO7/11-like"/>
</dbReference>
<evidence type="ECO:0000313" key="8">
    <source>
        <dbReference type="Proteomes" id="UP001165060"/>
    </source>
</evidence>
<dbReference type="InterPro" id="IPR011989">
    <property type="entry name" value="ARM-like"/>
</dbReference>
<dbReference type="PANTHER" id="PTHR10997:SF7">
    <property type="entry name" value="IMPORTIN-11"/>
    <property type="match status" value="1"/>
</dbReference>
<gene>
    <name evidence="7" type="ORF">TeGR_g9155</name>
</gene>
<evidence type="ECO:0000256" key="5">
    <source>
        <dbReference type="SAM" id="MobiDB-lite"/>
    </source>
</evidence>
<evidence type="ECO:0000256" key="4">
    <source>
        <dbReference type="ARBA" id="ARBA00023242"/>
    </source>
</evidence>
<comment type="subcellular location">
    <subcellularLocation>
        <location evidence="1">Nucleus</location>
    </subcellularLocation>
</comment>
<dbReference type="Pfam" id="PF25758">
    <property type="entry name" value="TPR_IPO11"/>
    <property type="match status" value="1"/>
</dbReference>
<dbReference type="SUPFAM" id="SSF48371">
    <property type="entry name" value="ARM repeat"/>
    <property type="match status" value="1"/>
</dbReference>
<comment type="similarity">
    <text evidence="2">Belongs to the importin beta family.</text>
</comment>
<evidence type="ECO:0000256" key="2">
    <source>
        <dbReference type="ARBA" id="ARBA00007991"/>
    </source>
</evidence>
<organism evidence="7 8">
    <name type="scientific">Tetraparma gracilis</name>
    <dbReference type="NCBI Taxonomy" id="2962635"/>
    <lineage>
        <taxon>Eukaryota</taxon>
        <taxon>Sar</taxon>
        <taxon>Stramenopiles</taxon>
        <taxon>Ochrophyta</taxon>
        <taxon>Bolidophyceae</taxon>
        <taxon>Parmales</taxon>
        <taxon>Triparmaceae</taxon>
        <taxon>Tetraparma</taxon>
    </lineage>
</organism>
<reference evidence="7 8" key="1">
    <citation type="journal article" date="2023" name="Commun. Biol.">
        <title>Genome analysis of Parmales, the sister group of diatoms, reveals the evolutionary specialization of diatoms from phago-mixotrophs to photoautotrophs.</title>
        <authorList>
            <person name="Ban H."/>
            <person name="Sato S."/>
            <person name="Yoshikawa S."/>
            <person name="Yamada K."/>
            <person name="Nakamura Y."/>
            <person name="Ichinomiya M."/>
            <person name="Sato N."/>
            <person name="Blanc-Mathieu R."/>
            <person name="Endo H."/>
            <person name="Kuwata A."/>
            <person name="Ogata H."/>
        </authorList>
    </citation>
    <scope>NUCLEOTIDE SEQUENCE [LARGE SCALE GENOMIC DNA]</scope>
</reference>
<feature type="compositionally biased region" description="Low complexity" evidence="5">
    <location>
        <begin position="96"/>
        <end position="124"/>
    </location>
</feature>
<sequence length="1097" mass="117066">MSAAIAQLLPPLSALSSPSSLPASVSSAEQALSSLESSSPDTYVLSLLSIFTSSPPLPGVPEGEAGLTLRLSALLCMKACLLKRWRPRGATSLLRSNSSNSNSNVYASNTPSSSPSNADQSSLSPATKDAVRAMLVSVTAAPPPLPPRHPILSALSSLLARLHRFDSLASFPALLPSLLAALPNHVFPCNSLNKLLKELSTQRLLSHKKNLTAVALQTFPPLASLFLSTLPSLPSLPPPKLLHFKILTKCLAKLLASSLPALLPDPRLPQLLGAALSLMAELVKPPAQDEVMGKVRDRLARMVVDAQGNHPLHFAPFLSTHLQFFTSVLPPLLDLRPLGLPLPAPKFVILATGFISNVCSDRSYDPDAGVNDTLGQHLTKTSIAAKGSGAASTAENLTLAVSTVASFFTPAAVTTLARLAVTRLMPLSPDKLDAWHADPEDYMVSESQASAKDDARAAGEGLFLSLIESKRGKDLLSAFVADMLLDAKGQIAAAGYTAAGMASSILSERVDFSAWFTSSLLPSLTLLCSAPDPPPGPPDPVTRLPVLRHRIVWLLGCWTHALTDSLRPPIYNALVGVLHAPGPRSDALVKLSCARTLNGICEDWDFLPAAFRPLAAPAIQGLYALTSQVQELEALTLCLQTTAVIVARMGAELPPEAANAAISPLSAIWAGTGETHQILRKHVLEIITNVATVVNAGEVTLLYPITLPMLAVAIGDSDDPGSDHVHITGDALRLTLTLMRIASTYEENFHVLFPKIARMVVSGDWEHLKICMLLLELFIFNGGSTFLNAHALDVNAMFCKTIGAVKTKAASYVMLGMDALLRRFPLEAGQLLTANGCVGQVLKCCYCVVKDRAEREPDVCLMQWMSVIARILLARRTALNAMMSQEGSPPAYCFVIEEEGAGGGGDMDGEGEEEDDGLLTCEALVRLFLEKFDCVGYGGARAGKVRRKLWVVFLASLLPTSEPGTDKQDGCKEEATHAARAWGWGGVLRNMDSFVSMCVDVLTEAKNDTNGTAAPEADASFENYDSEEETIQGGQEQYDAKLNDNLASCQVAGADVRSFVRTQMDACCRFIGDAAWNEAVTERVEPVVLGQLAQLLN</sequence>
<feature type="region of interest" description="Disordered" evidence="5">
    <location>
        <begin position="92"/>
        <end position="124"/>
    </location>
</feature>
<evidence type="ECO:0000256" key="1">
    <source>
        <dbReference type="ARBA" id="ARBA00004123"/>
    </source>
</evidence>
<keyword evidence="4" id="KW-0539">Nucleus</keyword>
<dbReference type="InterPro" id="IPR016024">
    <property type="entry name" value="ARM-type_fold"/>
</dbReference>
<feature type="domain" description="Importin N-terminal" evidence="6">
    <location>
        <begin position="28"/>
        <end position="141"/>
    </location>
</feature>
<dbReference type="EMBL" id="BRYB01000359">
    <property type="protein sequence ID" value="GMI28465.1"/>
    <property type="molecule type" value="Genomic_DNA"/>
</dbReference>
<dbReference type="SMART" id="SM00913">
    <property type="entry name" value="IBN_N"/>
    <property type="match status" value="1"/>
</dbReference>
<comment type="caution">
    <text evidence="7">The sequence shown here is derived from an EMBL/GenBank/DDBJ whole genome shotgun (WGS) entry which is preliminary data.</text>
</comment>
<dbReference type="Proteomes" id="UP001165060">
    <property type="component" value="Unassembled WGS sequence"/>
</dbReference>
<dbReference type="Gene3D" id="1.25.10.10">
    <property type="entry name" value="Leucine-rich Repeat Variant"/>
    <property type="match status" value="1"/>
</dbReference>